<gene>
    <name evidence="3" type="ORF">C823_02458</name>
</gene>
<sequence>MIKKIALSLLSLLLLFTVTGCGADENHESSSTSQATPENTYIDKETERIEDQQDMAASSDADEVVSMQGADQDKEDGLAMGSKESLNCGCIVIRYKIKIVGMYESNSLLSGKGDRLCGRAVCPVS</sequence>
<feature type="region of interest" description="Disordered" evidence="1">
    <location>
        <begin position="51"/>
        <end position="78"/>
    </location>
</feature>
<evidence type="ECO:0000313" key="3">
    <source>
        <dbReference type="EMBL" id="EMZ27124.1"/>
    </source>
</evidence>
<organism evidence="3 4">
    <name type="scientific">Eubacterium plexicaudatum ASF492</name>
    <dbReference type="NCBI Taxonomy" id="1235802"/>
    <lineage>
        <taxon>Bacteria</taxon>
        <taxon>Bacillati</taxon>
        <taxon>Bacillota</taxon>
        <taxon>Clostridia</taxon>
        <taxon>Eubacteriales</taxon>
        <taxon>Eubacteriaceae</taxon>
        <taxon>Eubacterium</taxon>
    </lineage>
</organism>
<dbReference type="STRING" id="1235802.C823_02458"/>
<accession>N2ARJ0</accession>
<evidence type="ECO:0000256" key="1">
    <source>
        <dbReference type="SAM" id="MobiDB-lite"/>
    </source>
</evidence>
<keyword evidence="4" id="KW-1185">Reference proteome</keyword>
<protein>
    <submittedName>
        <fullName evidence="3">Uncharacterized protein</fullName>
    </submittedName>
</protein>
<dbReference type="HOGENOM" id="CLU_1989303_0_0_9"/>
<keyword evidence="2" id="KW-0732">Signal</keyword>
<feature type="chain" id="PRO_5004114314" evidence="2">
    <location>
        <begin position="24"/>
        <end position="125"/>
    </location>
</feature>
<name>N2ARJ0_9FIRM</name>
<proteinExistence type="predicted"/>
<evidence type="ECO:0000313" key="4">
    <source>
        <dbReference type="Proteomes" id="UP000012589"/>
    </source>
</evidence>
<comment type="caution">
    <text evidence="3">The sequence shown here is derived from an EMBL/GenBank/DDBJ whole genome shotgun (WGS) entry which is preliminary data.</text>
</comment>
<dbReference type="Proteomes" id="UP000012589">
    <property type="component" value="Unassembled WGS sequence"/>
</dbReference>
<reference evidence="3 4" key="1">
    <citation type="journal article" date="2014" name="Genome Announc.">
        <title>Draft genome sequences of the altered schaedler flora, a defined bacterial community from gnotobiotic mice.</title>
        <authorList>
            <person name="Wannemuehler M.J."/>
            <person name="Overstreet A.M."/>
            <person name="Ward D.V."/>
            <person name="Phillips G.J."/>
        </authorList>
    </citation>
    <scope>NUCLEOTIDE SEQUENCE [LARGE SCALE GENOMIC DNA]</scope>
    <source>
        <strain evidence="3 4">ASF492</strain>
    </source>
</reference>
<dbReference type="EMBL" id="AQFT01000073">
    <property type="protein sequence ID" value="EMZ27124.1"/>
    <property type="molecule type" value="Genomic_DNA"/>
</dbReference>
<dbReference type="PATRIC" id="fig|1235802.3.peg.2598"/>
<evidence type="ECO:0000256" key="2">
    <source>
        <dbReference type="SAM" id="SignalP"/>
    </source>
</evidence>
<dbReference type="AlphaFoldDB" id="N2ARJ0"/>
<feature type="signal peptide" evidence="2">
    <location>
        <begin position="1"/>
        <end position="23"/>
    </location>
</feature>
<dbReference type="PROSITE" id="PS51257">
    <property type="entry name" value="PROKAR_LIPOPROTEIN"/>
    <property type="match status" value="1"/>
</dbReference>